<proteinExistence type="predicted"/>
<reference evidence="2 3" key="1">
    <citation type="journal article" date="2016" name="Nat. Commun.">
        <title>Thousands of microbial genomes shed light on interconnected biogeochemical processes in an aquifer system.</title>
        <authorList>
            <person name="Anantharaman K."/>
            <person name="Brown C.T."/>
            <person name="Hug L.A."/>
            <person name="Sharon I."/>
            <person name="Castelle C.J."/>
            <person name="Probst A.J."/>
            <person name="Thomas B.C."/>
            <person name="Singh A."/>
            <person name="Wilkins M.J."/>
            <person name="Karaoz U."/>
            <person name="Brodie E.L."/>
            <person name="Williams K.H."/>
            <person name="Hubbard S.S."/>
            <person name="Banfield J.F."/>
        </authorList>
    </citation>
    <scope>NUCLEOTIDE SEQUENCE [LARGE SCALE GENOMIC DNA]</scope>
</reference>
<dbReference type="AlphaFoldDB" id="A0A1F4UAE3"/>
<organism evidence="2 3">
    <name type="scientific">candidate division WOR-3 bacterium RBG_13_43_14</name>
    <dbReference type="NCBI Taxonomy" id="1802590"/>
    <lineage>
        <taxon>Bacteria</taxon>
        <taxon>Bacteria division WOR-3</taxon>
    </lineage>
</organism>
<name>A0A1F4UAE3_UNCW3</name>
<protein>
    <submittedName>
        <fullName evidence="2">Uncharacterized protein</fullName>
    </submittedName>
</protein>
<comment type="caution">
    <text evidence="2">The sequence shown here is derived from an EMBL/GenBank/DDBJ whole genome shotgun (WGS) entry which is preliminary data.</text>
</comment>
<dbReference type="EMBL" id="MEUM01000092">
    <property type="protein sequence ID" value="OGC41847.1"/>
    <property type="molecule type" value="Genomic_DNA"/>
</dbReference>
<sequence>MPKGDGTGPRGQGPGTGRGLGRSGGQGQRGGRGAGTGGECLCPNCGNSVAHQPGTPCYQVTCTKCGAKMIRKQ</sequence>
<feature type="region of interest" description="Disordered" evidence="1">
    <location>
        <begin position="1"/>
        <end position="34"/>
    </location>
</feature>
<dbReference type="Proteomes" id="UP000177025">
    <property type="component" value="Unassembled WGS sequence"/>
</dbReference>
<evidence type="ECO:0000313" key="3">
    <source>
        <dbReference type="Proteomes" id="UP000177025"/>
    </source>
</evidence>
<gene>
    <name evidence="2" type="ORF">A2Y85_03330</name>
</gene>
<evidence type="ECO:0000313" key="2">
    <source>
        <dbReference type="EMBL" id="OGC41847.1"/>
    </source>
</evidence>
<accession>A0A1F4UAE3</accession>
<evidence type="ECO:0000256" key="1">
    <source>
        <dbReference type="SAM" id="MobiDB-lite"/>
    </source>
</evidence>